<reference evidence="1" key="1">
    <citation type="submission" date="2020-07" db="EMBL/GenBank/DDBJ databases">
        <title>Multicomponent nature underlies the extraordinary mechanical properties of spider dragline silk.</title>
        <authorList>
            <person name="Kono N."/>
            <person name="Nakamura H."/>
            <person name="Mori M."/>
            <person name="Yoshida Y."/>
            <person name="Ohtoshi R."/>
            <person name="Malay A.D."/>
            <person name="Moran D.A.P."/>
            <person name="Tomita M."/>
            <person name="Numata K."/>
            <person name="Arakawa K."/>
        </authorList>
    </citation>
    <scope>NUCLEOTIDE SEQUENCE</scope>
</reference>
<dbReference type="EMBL" id="BMAO01021503">
    <property type="protein sequence ID" value="GFQ75038.1"/>
    <property type="molecule type" value="Genomic_DNA"/>
</dbReference>
<protein>
    <submittedName>
        <fullName evidence="1">Uncharacterized protein</fullName>
    </submittedName>
</protein>
<name>A0A8X6FAD2_TRICU</name>
<evidence type="ECO:0000313" key="2">
    <source>
        <dbReference type="Proteomes" id="UP000887116"/>
    </source>
</evidence>
<evidence type="ECO:0000313" key="1">
    <source>
        <dbReference type="EMBL" id="GFQ75038.1"/>
    </source>
</evidence>
<sequence>MDLATCEQHSLTLDLDFSSPKDTGGLPCISIIPLVESTLKLQLLLHVKHFMYIIAAWPGGRGFHIHLPEFVIGHDDYILFCHQQSVPFHCKIQGVIK</sequence>
<accession>A0A8X6FAD2</accession>
<dbReference type="Proteomes" id="UP000887116">
    <property type="component" value="Unassembled WGS sequence"/>
</dbReference>
<comment type="caution">
    <text evidence="1">The sequence shown here is derived from an EMBL/GenBank/DDBJ whole genome shotgun (WGS) entry which is preliminary data.</text>
</comment>
<gene>
    <name evidence="1" type="primary">AVEN_37911_1</name>
    <name evidence="1" type="ORF">TNCT_518981</name>
</gene>
<proteinExistence type="predicted"/>
<organism evidence="1 2">
    <name type="scientific">Trichonephila clavata</name>
    <name type="common">Joro spider</name>
    <name type="synonym">Nephila clavata</name>
    <dbReference type="NCBI Taxonomy" id="2740835"/>
    <lineage>
        <taxon>Eukaryota</taxon>
        <taxon>Metazoa</taxon>
        <taxon>Ecdysozoa</taxon>
        <taxon>Arthropoda</taxon>
        <taxon>Chelicerata</taxon>
        <taxon>Arachnida</taxon>
        <taxon>Araneae</taxon>
        <taxon>Araneomorphae</taxon>
        <taxon>Entelegynae</taxon>
        <taxon>Araneoidea</taxon>
        <taxon>Nephilidae</taxon>
        <taxon>Trichonephila</taxon>
    </lineage>
</organism>
<dbReference type="AlphaFoldDB" id="A0A8X6FAD2"/>
<keyword evidence="2" id="KW-1185">Reference proteome</keyword>